<evidence type="ECO:0000256" key="4">
    <source>
        <dbReference type="ARBA" id="ARBA00022857"/>
    </source>
</evidence>
<dbReference type="SUPFAM" id="SSF51395">
    <property type="entry name" value="FMN-linked oxidoreductases"/>
    <property type="match status" value="1"/>
</dbReference>
<dbReference type="Pfam" id="PF00724">
    <property type="entry name" value="Oxidored_FMN"/>
    <property type="match status" value="1"/>
</dbReference>
<dbReference type="InterPro" id="IPR044152">
    <property type="entry name" value="YqjM-like"/>
</dbReference>
<evidence type="ECO:0000256" key="5">
    <source>
        <dbReference type="ARBA" id="ARBA00023002"/>
    </source>
</evidence>
<dbReference type="Proteomes" id="UP000202031">
    <property type="component" value="Chromosome"/>
</dbReference>
<reference evidence="8" key="1">
    <citation type="journal article" date="2017" name="Genome Biol. Evol.">
        <title>Comparative Genomic Analysis Identifies a Campylobacter Clade Deficient in Selenium Metabolism.</title>
        <authorList>
            <person name="Miller W.G."/>
            <person name="Yee E."/>
            <person name="Lopes B.S."/>
            <person name="Chapman M.H."/>
            <person name="Huynh S."/>
            <person name="Bono J.L."/>
            <person name="Parker C.T."/>
            <person name="Strachan N.J.C."/>
            <person name="Forbes K.J."/>
        </authorList>
    </citation>
    <scope>NUCLEOTIDE SEQUENCE [LARGE SCALE GENOMIC DNA]</scope>
    <source>
        <strain evidence="8">NCTC 13004</strain>
    </source>
</reference>
<dbReference type="EMBL" id="CP015578">
    <property type="protein sequence ID" value="ARQ97801.1"/>
    <property type="molecule type" value="Genomic_DNA"/>
</dbReference>
<comment type="cofactor">
    <cofactor evidence="1">
        <name>FMN</name>
        <dbReference type="ChEBI" id="CHEBI:58210"/>
    </cofactor>
</comment>
<dbReference type="RefSeq" id="WP_100590772.1">
    <property type="nucleotide sequence ID" value="NZ_CP015578.1"/>
</dbReference>
<name>A0A1X9SNI3_9BACT</name>
<accession>A0A1X9SNI3</accession>
<reference evidence="8" key="2">
    <citation type="journal article" date="2017" name="Genome Biol. Evol.">
        <title>Comparative genomic analysis identifies a Campylobacter clade deficient in selenium metabolism.</title>
        <authorList>
            <person name="Miller W.G."/>
            <person name="Yee E."/>
            <person name="Lopes B.S."/>
            <person name="Chapman M.H."/>
            <person name="Huynh S."/>
            <person name="Bono J.L."/>
            <person name="Parker C.T."/>
            <person name="Strachan N.J.C."/>
            <person name="Forbes K.J."/>
        </authorList>
    </citation>
    <scope>NUCLEOTIDE SEQUENCE [LARGE SCALE GENOMIC DNA]</scope>
    <source>
        <strain evidence="8">NCTC 13004</strain>
    </source>
</reference>
<dbReference type="KEGG" id="clx:CLAN_1066"/>
<dbReference type="PANTHER" id="PTHR43303">
    <property type="entry name" value="NADPH DEHYDROGENASE C23G7.10C-RELATED"/>
    <property type="match status" value="1"/>
</dbReference>
<dbReference type="PANTHER" id="PTHR43303:SF4">
    <property type="entry name" value="NADPH DEHYDROGENASE C23G7.10C-RELATED"/>
    <property type="match status" value="1"/>
</dbReference>
<keyword evidence="2" id="KW-0285">Flavoprotein</keyword>
<dbReference type="InterPro" id="IPR013785">
    <property type="entry name" value="Aldolase_TIM"/>
</dbReference>
<evidence type="ECO:0000256" key="2">
    <source>
        <dbReference type="ARBA" id="ARBA00022630"/>
    </source>
</evidence>
<dbReference type="GeneID" id="46921537"/>
<evidence type="ECO:0000259" key="6">
    <source>
        <dbReference type="Pfam" id="PF00724"/>
    </source>
</evidence>
<sequence>MSILFESIKVGNFTLPNRIAMPPMCVYKARDYSGLPRCFHRLHYPARSLGGVGFIIVEATAVSPEGCISKNDLGLWSDNQIEAHAKLNYEIKKYTTQTTAIQLGHAGAKGTCDNILSPSGICFSPEYQHPKALNTQEIYEIVTKFKDAAIRAKAANYDIVEIHAAHGYLISEFLSPLTNKRDDEFGGSIENRMRLLSLIAQEISPIIPFGVRISADDWEVGGNTIEDSKIIAKKCADLGACYISVSAGGVVSKPSLVPELKPMYQAGYAKAIKEVVNIPVIGVGLITTKEQGEQMIEGGYCDIVAYGRELLRNPNFALYAAASEGKNELIDFSYQRAF</sequence>
<evidence type="ECO:0000256" key="3">
    <source>
        <dbReference type="ARBA" id="ARBA00022643"/>
    </source>
</evidence>
<dbReference type="GO" id="GO:0010181">
    <property type="term" value="F:FMN binding"/>
    <property type="evidence" value="ECO:0007669"/>
    <property type="project" value="InterPro"/>
</dbReference>
<keyword evidence="4" id="KW-0521">NADP</keyword>
<proteinExistence type="predicted"/>
<feature type="domain" description="NADH:flavin oxidoreductase/NADH oxidase N-terminal" evidence="6">
    <location>
        <begin position="4"/>
        <end position="318"/>
    </location>
</feature>
<dbReference type="GO" id="GO:0003959">
    <property type="term" value="F:NADPH dehydrogenase activity"/>
    <property type="evidence" value="ECO:0007669"/>
    <property type="project" value="InterPro"/>
</dbReference>
<dbReference type="InterPro" id="IPR001155">
    <property type="entry name" value="OxRdtase_FMN_N"/>
</dbReference>
<keyword evidence="3" id="KW-0288">FMN</keyword>
<protein>
    <submittedName>
        <fullName evidence="7">Old yellow enzyme (OYE)-related FMN binding domain-containing protein</fullName>
    </submittedName>
</protein>
<organism evidence="7 8">
    <name type="scientific">Campylobacter lanienae NCTC 13004</name>
    <dbReference type="NCBI Taxonomy" id="1031753"/>
    <lineage>
        <taxon>Bacteria</taxon>
        <taxon>Pseudomonadati</taxon>
        <taxon>Campylobacterota</taxon>
        <taxon>Epsilonproteobacteria</taxon>
        <taxon>Campylobacterales</taxon>
        <taxon>Campylobacteraceae</taxon>
        <taxon>Campylobacter</taxon>
    </lineage>
</organism>
<evidence type="ECO:0000313" key="7">
    <source>
        <dbReference type="EMBL" id="ARQ97801.1"/>
    </source>
</evidence>
<dbReference type="AlphaFoldDB" id="A0A1X9SNI3"/>
<gene>
    <name evidence="7" type="ORF">CLAN_1066</name>
</gene>
<evidence type="ECO:0000256" key="1">
    <source>
        <dbReference type="ARBA" id="ARBA00001917"/>
    </source>
</evidence>
<dbReference type="GO" id="GO:0050661">
    <property type="term" value="F:NADP binding"/>
    <property type="evidence" value="ECO:0007669"/>
    <property type="project" value="InterPro"/>
</dbReference>
<dbReference type="Gene3D" id="3.20.20.70">
    <property type="entry name" value="Aldolase class I"/>
    <property type="match status" value="1"/>
</dbReference>
<keyword evidence="5" id="KW-0560">Oxidoreductase</keyword>
<evidence type="ECO:0000313" key="8">
    <source>
        <dbReference type="Proteomes" id="UP000202031"/>
    </source>
</evidence>